<dbReference type="EMBL" id="JABCKI010006347">
    <property type="protein sequence ID" value="KAG5634592.1"/>
    <property type="molecule type" value="Genomic_DNA"/>
</dbReference>
<dbReference type="Proteomes" id="UP000717328">
    <property type="component" value="Unassembled WGS sequence"/>
</dbReference>
<keyword evidence="8" id="KW-1133">Transmembrane helix</keyword>
<comment type="similarity">
    <text evidence="4">Belongs to the cytochrome P450 family.</text>
</comment>
<evidence type="ECO:0008006" key="15">
    <source>
        <dbReference type="Google" id="ProtNLM"/>
    </source>
</evidence>
<dbReference type="SUPFAM" id="SSF48264">
    <property type="entry name" value="Cytochrome P450"/>
    <property type="match status" value="1"/>
</dbReference>
<dbReference type="InterPro" id="IPR002401">
    <property type="entry name" value="Cyt_P450_E_grp-I"/>
</dbReference>
<dbReference type="PRINTS" id="PR00463">
    <property type="entry name" value="EP450I"/>
</dbReference>
<name>A0A9P7FMG2_9AGAR</name>
<gene>
    <name evidence="13" type="ORF">H0H81_001451</name>
</gene>
<evidence type="ECO:0000256" key="9">
    <source>
        <dbReference type="ARBA" id="ARBA00023002"/>
    </source>
</evidence>
<sequence length="254" mass="28172">DLVERLQNEGNKAQVNIVDWTGKATLNVVGRVAFLHDFEAGNSKEAEKILTARKTGASPAAKYIGFLTLMLLRRFTFLNYLPIGAIQGQGLAKETIHAGVAKELIDRDQGLSIDYHKGSKDLLSRLLNAASEERISISELYEQISTFIIAGFESTTTTVGFAVWELARHPEKQTRLREELAALNGEPTYKDLQDKLPYLDAILKETLRLYPGLPYMERIATKDDVIPLCQAISSHNGEKINALPIKAGQVSCPY</sequence>
<comment type="caution">
    <text evidence="13">The sequence shown here is derived from an EMBL/GenBank/DDBJ whole genome shotgun (WGS) entry which is preliminary data.</text>
</comment>
<evidence type="ECO:0000256" key="7">
    <source>
        <dbReference type="ARBA" id="ARBA00022723"/>
    </source>
</evidence>
<keyword evidence="10" id="KW-0408">Iron</keyword>
<evidence type="ECO:0000256" key="1">
    <source>
        <dbReference type="ARBA" id="ARBA00001971"/>
    </source>
</evidence>
<keyword evidence="9" id="KW-0560">Oxidoreductase</keyword>
<accession>A0A9P7FMG2</accession>
<evidence type="ECO:0000256" key="5">
    <source>
        <dbReference type="ARBA" id="ARBA00022617"/>
    </source>
</evidence>
<evidence type="ECO:0000256" key="4">
    <source>
        <dbReference type="ARBA" id="ARBA00010617"/>
    </source>
</evidence>
<keyword evidence="11" id="KW-0503">Monooxygenase</keyword>
<evidence type="ECO:0000256" key="6">
    <source>
        <dbReference type="ARBA" id="ARBA00022692"/>
    </source>
</evidence>
<dbReference type="OrthoDB" id="1470350at2759"/>
<dbReference type="GO" id="GO:0020037">
    <property type="term" value="F:heme binding"/>
    <property type="evidence" value="ECO:0007669"/>
    <property type="project" value="InterPro"/>
</dbReference>
<comment type="cofactor">
    <cofactor evidence="1">
        <name>heme</name>
        <dbReference type="ChEBI" id="CHEBI:30413"/>
    </cofactor>
</comment>
<dbReference type="GO" id="GO:0016020">
    <property type="term" value="C:membrane"/>
    <property type="evidence" value="ECO:0007669"/>
    <property type="project" value="UniProtKB-SubCell"/>
</dbReference>
<evidence type="ECO:0000256" key="12">
    <source>
        <dbReference type="ARBA" id="ARBA00023136"/>
    </source>
</evidence>
<keyword evidence="12" id="KW-0472">Membrane</keyword>
<reference evidence="13" key="1">
    <citation type="submission" date="2021-02" db="EMBL/GenBank/DDBJ databases">
        <authorList>
            <person name="Nieuwenhuis M."/>
            <person name="Van De Peppel L.J.J."/>
        </authorList>
    </citation>
    <scope>NUCLEOTIDE SEQUENCE</scope>
    <source>
        <strain evidence="13">D49</strain>
    </source>
</reference>
<dbReference type="GO" id="GO:0016705">
    <property type="term" value="F:oxidoreductase activity, acting on paired donors, with incorporation or reduction of molecular oxygen"/>
    <property type="evidence" value="ECO:0007669"/>
    <property type="project" value="InterPro"/>
</dbReference>
<dbReference type="GO" id="GO:0004497">
    <property type="term" value="F:monooxygenase activity"/>
    <property type="evidence" value="ECO:0007669"/>
    <property type="project" value="UniProtKB-KW"/>
</dbReference>
<evidence type="ECO:0000256" key="3">
    <source>
        <dbReference type="ARBA" id="ARBA00004721"/>
    </source>
</evidence>
<keyword evidence="6" id="KW-0812">Transmembrane</keyword>
<organism evidence="13 14">
    <name type="scientific">Sphagnurus paluster</name>
    <dbReference type="NCBI Taxonomy" id="117069"/>
    <lineage>
        <taxon>Eukaryota</taxon>
        <taxon>Fungi</taxon>
        <taxon>Dikarya</taxon>
        <taxon>Basidiomycota</taxon>
        <taxon>Agaricomycotina</taxon>
        <taxon>Agaricomycetes</taxon>
        <taxon>Agaricomycetidae</taxon>
        <taxon>Agaricales</taxon>
        <taxon>Tricholomatineae</taxon>
        <taxon>Lyophyllaceae</taxon>
        <taxon>Sphagnurus</taxon>
    </lineage>
</organism>
<evidence type="ECO:0000313" key="14">
    <source>
        <dbReference type="Proteomes" id="UP000717328"/>
    </source>
</evidence>
<feature type="non-terminal residue" evidence="13">
    <location>
        <position position="254"/>
    </location>
</feature>
<dbReference type="InterPro" id="IPR050121">
    <property type="entry name" value="Cytochrome_P450_monoxygenase"/>
</dbReference>
<evidence type="ECO:0000256" key="2">
    <source>
        <dbReference type="ARBA" id="ARBA00004370"/>
    </source>
</evidence>
<dbReference type="Pfam" id="PF00067">
    <property type="entry name" value="p450"/>
    <property type="match status" value="1"/>
</dbReference>
<dbReference type="AlphaFoldDB" id="A0A9P7FMG2"/>
<keyword evidence="5" id="KW-0349">Heme</keyword>
<proteinExistence type="inferred from homology"/>
<keyword evidence="7" id="KW-0479">Metal-binding</keyword>
<evidence type="ECO:0000313" key="13">
    <source>
        <dbReference type="EMBL" id="KAG5634592.1"/>
    </source>
</evidence>
<evidence type="ECO:0000256" key="10">
    <source>
        <dbReference type="ARBA" id="ARBA00023004"/>
    </source>
</evidence>
<comment type="pathway">
    <text evidence="3">Secondary metabolite biosynthesis; terpenoid biosynthesis.</text>
</comment>
<dbReference type="GO" id="GO:0005506">
    <property type="term" value="F:iron ion binding"/>
    <property type="evidence" value="ECO:0007669"/>
    <property type="project" value="InterPro"/>
</dbReference>
<dbReference type="PRINTS" id="PR00385">
    <property type="entry name" value="P450"/>
</dbReference>
<dbReference type="PANTHER" id="PTHR24305">
    <property type="entry name" value="CYTOCHROME P450"/>
    <property type="match status" value="1"/>
</dbReference>
<dbReference type="InterPro" id="IPR036396">
    <property type="entry name" value="Cyt_P450_sf"/>
</dbReference>
<evidence type="ECO:0000256" key="8">
    <source>
        <dbReference type="ARBA" id="ARBA00022989"/>
    </source>
</evidence>
<dbReference type="InterPro" id="IPR001128">
    <property type="entry name" value="Cyt_P450"/>
</dbReference>
<comment type="subcellular location">
    <subcellularLocation>
        <location evidence="2">Membrane</location>
    </subcellularLocation>
</comment>
<dbReference type="PANTHER" id="PTHR24305:SF166">
    <property type="entry name" value="CYTOCHROME P450 12A4, MITOCHONDRIAL-RELATED"/>
    <property type="match status" value="1"/>
</dbReference>
<reference evidence="13" key="2">
    <citation type="submission" date="2021-10" db="EMBL/GenBank/DDBJ databases">
        <title>Phylogenomics reveals ancestral predisposition of the termite-cultivated fungus Termitomyces towards a domesticated lifestyle.</title>
        <authorList>
            <person name="Auxier B."/>
            <person name="Grum-Grzhimaylo A."/>
            <person name="Cardenas M.E."/>
            <person name="Lodge J.D."/>
            <person name="Laessoe T."/>
            <person name="Pedersen O."/>
            <person name="Smith M.E."/>
            <person name="Kuyper T.W."/>
            <person name="Franco-Molano E.A."/>
            <person name="Baroni T.J."/>
            <person name="Aanen D.K."/>
        </authorList>
    </citation>
    <scope>NUCLEOTIDE SEQUENCE</scope>
    <source>
        <strain evidence="13">D49</strain>
    </source>
</reference>
<dbReference type="Gene3D" id="1.10.630.10">
    <property type="entry name" value="Cytochrome P450"/>
    <property type="match status" value="1"/>
</dbReference>
<protein>
    <recommendedName>
        <fullName evidence="15">Cytochrome P450</fullName>
    </recommendedName>
</protein>
<keyword evidence="14" id="KW-1185">Reference proteome</keyword>
<evidence type="ECO:0000256" key="11">
    <source>
        <dbReference type="ARBA" id="ARBA00023033"/>
    </source>
</evidence>